<gene>
    <name evidence="1" type="ORF">cyc_05219</name>
</gene>
<evidence type="ECO:0000313" key="2">
    <source>
        <dbReference type="Proteomes" id="UP000095192"/>
    </source>
</evidence>
<dbReference type="VEuPathDB" id="ToxoDB:cyc_05219"/>
<reference evidence="1 2" key="1">
    <citation type="journal article" date="2016" name="BMC Genomics">
        <title>Comparative genomics reveals Cyclospora cayetanensis possesses coccidia-like metabolism and invasion components but unique surface antigens.</title>
        <authorList>
            <person name="Liu S."/>
            <person name="Wang L."/>
            <person name="Zheng H."/>
            <person name="Xu Z."/>
            <person name="Roellig D.M."/>
            <person name="Li N."/>
            <person name="Frace M.A."/>
            <person name="Tang K."/>
            <person name="Arrowood M.J."/>
            <person name="Moss D.M."/>
            <person name="Zhang L."/>
            <person name="Feng Y."/>
            <person name="Xiao L."/>
        </authorList>
    </citation>
    <scope>NUCLEOTIDE SEQUENCE [LARGE SCALE GENOMIC DNA]</scope>
    <source>
        <strain evidence="1 2">CHN_HEN01</strain>
    </source>
</reference>
<dbReference type="InParanoid" id="A0A1D3CRN4"/>
<name>A0A1D3CRN4_9EIME</name>
<evidence type="ECO:0000313" key="1">
    <source>
        <dbReference type="EMBL" id="OEH73866.1"/>
    </source>
</evidence>
<dbReference type="VEuPathDB" id="ToxoDB:LOC34621615"/>
<dbReference type="EMBL" id="JROU02002221">
    <property type="protein sequence ID" value="OEH73866.1"/>
    <property type="molecule type" value="Genomic_DNA"/>
</dbReference>
<proteinExistence type="predicted"/>
<sequence length="226" mass="25315">MGWGFFLSHQGDTNYNAMIESLTFGVWESAFCLSLSLSSIRCCGVYVQLKGPQTLDGFRLQFPAASDASIAAAAEAATPTTAEDEAFQQQIQRTLSLVKDCTLTIRDAQDSRKRQSMRVQEVQQSLQRLARGQELEPSVGISAHQQSQAHLQASLTNARARIARLYEKEWNKTVQLQEAFLLLAEKLEERMCEALLRHCKCRQLKLSIDRAYAEKKAGLAAVNKQF</sequence>
<comment type="caution">
    <text evidence="1">The sequence shown here is derived from an EMBL/GenBank/DDBJ whole genome shotgun (WGS) entry which is preliminary data.</text>
</comment>
<dbReference type="AlphaFoldDB" id="A0A1D3CRN4"/>
<dbReference type="Proteomes" id="UP000095192">
    <property type="component" value="Unassembled WGS sequence"/>
</dbReference>
<accession>A0A1D3CRN4</accession>
<protein>
    <submittedName>
        <fullName evidence="1">Uncharacterized protein</fullName>
    </submittedName>
</protein>
<keyword evidence="2" id="KW-1185">Reference proteome</keyword>
<organism evidence="1 2">
    <name type="scientific">Cyclospora cayetanensis</name>
    <dbReference type="NCBI Taxonomy" id="88456"/>
    <lineage>
        <taxon>Eukaryota</taxon>
        <taxon>Sar</taxon>
        <taxon>Alveolata</taxon>
        <taxon>Apicomplexa</taxon>
        <taxon>Conoidasida</taxon>
        <taxon>Coccidia</taxon>
        <taxon>Eucoccidiorida</taxon>
        <taxon>Eimeriorina</taxon>
        <taxon>Eimeriidae</taxon>
        <taxon>Cyclospora</taxon>
    </lineage>
</organism>